<comment type="pathway">
    <text evidence="2 12">Glycolipid biosynthesis; glycosylphosphatidylinositol-anchor biosynthesis.</text>
</comment>
<keyword evidence="7 12" id="KW-0808">Transferase</keyword>
<keyword evidence="6 12" id="KW-0328">Glycosyltransferase</keyword>
<name>A0A1G4BA66_9PEZI</name>
<organism evidence="13 14">
    <name type="scientific">Colletotrichum orchidophilum</name>
    <dbReference type="NCBI Taxonomy" id="1209926"/>
    <lineage>
        <taxon>Eukaryota</taxon>
        <taxon>Fungi</taxon>
        <taxon>Dikarya</taxon>
        <taxon>Ascomycota</taxon>
        <taxon>Pezizomycotina</taxon>
        <taxon>Sordariomycetes</taxon>
        <taxon>Hypocreomycetidae</taxon>
        <taxon>Glomerellales</taxon>
        <taxon>Glomerellaceae</taxon>
        <taxon>Colletotrichum</taxon>
    </lineage>
</organism>
<evidence type="ECO:0000313" key="13">
    <source>
        <dbReference type="EMBL" id="OHE98205.1"/>
    </source>
</evidence>
<evidence type="ECO:0000256" key="10">
    <source>
        <dbReference type="ARBA" id="ARBA00022989"/>
    </source>
</evidence>
<dbReference type="GO" id="GO:0006506">
    <property type="term" value="P:GPI anchor biosynthetic process"/>
    <property type="evidence" value="ECO:0007669"/>
    <property type="project" value="UniProtKB-UniPathway"/>
</dbReference>
<evidence type="ECO:0000256" key="3">
    <source>
        <dbReference type="ARBA" id="ARBA00008698"/>
    </source>
</evidence>
<evidence type="ECO:0000256" key="5">
    <source>
        <dbReference type="ARBA" id="ARBA00022502"/>
    </source>
</evidence>
<feature type="transmembrane region" description="Helical" evidence="12">
    <location>
        <begin position="310"/>
        <end position="331"/>
    </location>
</feature>
<dbReference type="GeneID" id="34559553"/>
<dbReference type="GO" id="GO:0031501">
    <property type="term" value="C:mannosyltransferase complex"/>
    <property type="evidence" value="ECO:0007669"/>
    <property type="project" value="TreeGrafter"/>
</dbReference>
<dbReference type="OrthoDB" id="10252502at2759"/>
<sequence length="436" mass="47038">MFSRHESHPRQTLITVFVAWKILLLAIALGSAVAPSYDTSTTLMLQRNESDISLVTRLTRWDALYFTQSARRGYLFEQEWAFNAGLPIVVSGLVRVARLLGFEGDGTGALEAAFSIAVAHVAHLCAGLMLYELTLKLFSRPRLAFLSVLLHILSPAGLFLSAPYAESLYAFFSFAGYFVLASASSSPRGSFSWVSAQVLAGAIFGLATASRSNGLLNGLPFATECLMILSPLFASPTSLTNIAALFGSVMGGLLVATGSVVPQALAWLRYCSGASEARTWCGRTVPSIYSFVQEHYWGVGLFRYWTLSNVPLFILAAPVLVLLMISGWEVVKRPSGLARSPTAEKQPGQNGTTSVLVGSMAAAQLLLAVLAITTYHVQIITRIASGYAVWYWWVAGCLLDDGADGKRRDFGGKVVIFSVMYAMIQGVLFASFLPPA</sequence>
<evidence type="ECO:0000256" key="12">
    <source>
        <dbReference type="RuleBase" id="RU363112"/>
    </source>
</evidence>
<feature type="transmembrane region" description="Helical" evidence="12">
    <location>
        <begin position="352"/>
        <end position="373"/>
    </location>
</feature>
<dbReference type="GO" id="GO:0005789">
    <property type="term" value="C:endoplasmic reticulum membrane"/>
    <property type="evidence" value="ECO:0007669"/>
    <property type="project" value="UniProtKB-SubCell"/>
</dbReference>
<keyword evidence="14" id="KW-1185">Reference proteome</keyword>
<comment type="subcellular location">
    <subcellularLocation>
        <location evidence="1 12">Endoplasmic reticulum membrane</location>
        <topology evidence="1 12">Multi-pass membrane protein</topology>
    </subcellularLocation>
</comment>
<keyword evidence="9 12" id="KW-0256">Endoplasmic reticulum</keyword>
<gene>
    <name evidence="13" type="ORF">CORC01_06402</name>
</gene>
<dbReference type="PANTHER" id="PTHR12468:SF2">
    <property type="entry name" value="GPI MANNOSYLTRANSFERASE 2"/>
    <property type="match status" value="1"/>
</dbReference>
<feature type="transmembrane region" description="Helical" evidence="12">
    <location>
        <begin position="242"/>
        <end position="261"/>
    </location>
</feature>
<dbReference type="RefSeq" id="XP_022475355.1">
    <property type="nucleotide sequence ID" value="XM_022618043.1"/>
</dbReference>
<dbReference type="EMBL" id="MJBS01000048">
    <property type="protein sequence ID" value="OHE98205.1"/>
    <property type="molecule type" value="Genomic_DNA"/>
</dbReference>
<evidence type="ECO:0000313" key="14">
    <source>
        <dbReference type="Proteomes" id="UP000176998"/>
    </source>
</evidence>
<dbReference type="GO" id="GO:0004376">
    <property type="term" value="F:GPI mannosyltransferase activity"/>
    <property type="evidence" value="ECO:0007669"/>
    <property type="project" value="InterPro"/>
</dbReference>
<comment type="caution">
    <text evidence="12">Lacks conserved residue(s) required for the propagation of feature annotation.</text>
</comment>
<keyword evidence="10 12" id="KW-1133">Transmembrane helix</keyword>
<feature type="transmembrane region" description="Helical" evidence="12">
    <location>
        <begin position="411"/>
        <end position="433"/>
    </location>
</feature>
<keyword evidence="11 12" id="KW-0472">Membrane</keyword>
<dbReference type="STRING" id="1209926.A0A1G4BA66"/>
<dbReference type="EC" id="2.4.1.-" evidence="12"/>
<comment type="similarity">
    <text evidence="3 12">Belongs to the PIGV family.</text>
</comment>
<evidence type="ECO:0000256" key="4">
    <source>
        <dbReference type="ARBA" id="ARBA00013795"/>
    </source>
</evidence>
<accession>A0A1G4BA66</accession>
<evidence type="ECO:0000256" key="7">
    <source>
        <dbReference type="ARBA" id="ARBA00022679"/>
    </source>
</evidence>
<comment type="function">
    <text evidence="12">Mannosyltransferase involved in glycosylphosphatidylinositol-anchor biosynthesis.</text>
</comment>
<reference evidence="13 14" key="1">
    <citation type="submission" date="2016-09" db="EMBL/GenBank/DDBJ databases">
        <authorList>
            <person name="Capua I."/>
            <person name="De Benedictis P."/>
            <person name="Joannis T."/>
            <person name="Lombin L.H."/>
            <person name="Cattoli G."/>
        </authorList>
    </citation>
    <scope>NUCLEOTIDE SEQUENCE [LARGE SCALE GENOMIC DNA]</scope>
    <source>
        <strain evidence="13 14">IMI 309357</strain>
    </source>
</reference>
<feature type="transmembrane region" description="Helical" evidence="12">
    <location>
        <begin position="112"/>
        <end position="131"/>
    </location>
</feature>
<dbReference type="GO" id="GO:0000009">
    <property type="term" value="F:alpha-1,6-mannosyltransferase activity"/>
    <property type="evidence" value="ECO:0007669"/>
    <property type="project" value="InterPro"/>
</dbReference>
<dbReference type="Proteomes" id="UP000176998">
    <property type="component" value="Unassembled WGS sequence"/>
</dbReference>
<feature type="transmembrane region" description="Helical" evidence="12">
    <location>
        <begin position="12"/>
        <end position="34"/>
    </location>
</feature>
<dbReference type="AlphaFoldDB" id="A0A1G4BA66"/>
<dbReference type="PANTHER" id="PTHR12468">
    <property type="entry name" value="GPI MANNOSYLTRANSFERASE 2"/>
    <property type="match status" value="1"/>
</dbReference>
<evidence type="ECO:0000256" key="6">
    <source>
        <dbReference type="ARBA" id="ARBA00022676"/>
    </source>
</evidence>
<dbReference type="Pfam" id="PF04188">
    <property type="entry name" value="Mannosyl_trans2"/>
    <property type="match status" value="1"/>
</dbReference>
<evidence type="ECO:0000256" key="2">
    <source>
        <dbReference type="ARBA" id="ARBA00004687"/>
    </source>
</evidence>
<evidence type="ECO:0000256" key="9">
    <source>
        <dbReference type="ARBA" id="ARBA00022824"/>
    </source>
</evidence>
<keyword evidence="5 12" id="KW-0337">GPI-anchor biosynthesis</keyword>
<evidence type="ECO:0000256" key="8">
    <source>
        <dbReference type="ARBA" id="ARBA00022692"/>
    </source>
</evidence>
<keyword evidence="8 12" id="KW-0812">Transmembrane</keyword>
<proteinExistence type="inferred from homology"/>
<dbReference type="UniPathway" id="UPA00196"/>
<feature type="transmembrane region" description="Helical" evidence="12">
    <location>
        <begin position="143"/>
        <end position="162"/>
    </location>
</feature>
<comment type="caution">
    <text evidence="13">The sequence shown here is derived from an EMBL/GenBank/DDBJ whole genome shotgun (WGS) entry which is preliminary data.</text>
</comment>
<evidence type="ECO:0000256" key="1">
    <source>
        <dbReference type="ARBA" id="ARBA00004477"/>
    </source>
</evidence>
<evidence type="ECO:0000256" key="11">
    <source>
        <dbReference type="ARBA" id="ARBA00023136"/>
    </source>
</evidence>
<protein>
    <recommendedName>
        <fullName evidence="4 12">GPI mannosyltransferase 2</fullName>
        <ecNumber evidence="12">2.4.1.-</ecNumber>
    </recommendedName>
</protein>
<dbReference type="InterPro" id="IPR007315">
    <property type="entry name" value="PIG-V/Gpi18"/>
</dbReference>